<dbReference type="Proteomes" id="UP001629113">
    <property type="component" value="Unassembled WGS sequence"/>
</dbReference>
<dbReference type="SUPFAM" id="SSF51695">
    <property type="entry name" value="PLC-like phosphodiesterases"/>
    <property type="match status" value="1"/>
</dbReference>
<name>A0ABR4PBH8_9HELO</name>
<dbReference type="PANTHER" id="PTHR13593:SF140">
    <property type="entry name" value="PLC-LIKE PHOSPHODIESTERASE"/>
    <property type="match status" value="1"/>
</dbReference>
<keyword evidence="2" id="KW-0732">Signal</keyword>
<feature type="chain" id="PRO_5047444267" evidence="2">
    <location>
        <begin position="16"/>
        <end position="484"/>
    </location>
</feature>
<feature type="region of interest" description="Disordered" evidence="1">
    <location>
        <begin position="128"/>
        <end position="157"/>
    </location>
</feature>
<proteinExistence type="predicted"/>
<evidence type="ECO:0000313" key="3">
    <source>
        <dbReference type="EMBL" id="KAL3420664.1"/>
    </source>
</evidence>
<comment type="caution">
    <text evidence="3">The sequence shown here is derived from an EMBL/GenBank/DDBJ whole genome shotgun (WGS) entry which is preliminary data.</text>
</comment>
<feature type="compositionally biased region" description="Polar residues" evidence="1">
    <location>
        <begin position="52"/>
        <end position="61"/>
    </location>
</feature>
<keyword evidence="4" id="KW-1185">Reference proteome</keyword>
<feature type="compositionally biased region" description="Low complexity" evidence="1">
    <location>
        <begin position="40"/>
        <end position="51"/>
    </location>
</feature>
<feature type="compositionally biased region" description="Low complexity" evidence="1">
    <location>
        <begin position="128"/>
        <end position="150"/>
    </location>
</feature>
<dbReference type="PANTHER" id="PTHR13593">
    <property type="match status" value="1"/>
</dbReference>
<evidence type="ECO:0000256" key="1">
    <source>
        <dbReference type="SAM" id="MobiDB-lite"/>
    </source>
</evidence>
<dbReference type="EMBL" id="JBFCZG010000006">
    <property type="protein sequence ID" value="KAL3420664.1"/>
    <property type="molecule type" value="Genomic_DNA"/>
</dbReference>
<accession>A0ABR4PBH8</accession>
<evidence type="ECO:0000313" key="4">
    <source>
        <dbReference type="Proteomes" id="UP001629113"/>
    </source>
</evidence>
<dbReference type="Gene3D" id="3.20.20.190">
    <property type="entry name" value="Phosphatidylinositol (PI) phosphodiesterase"/>
    <property type="match status" value="1"/>
</dbReference>
<protein>
    <submittedName>
        <fullName evidence="3">Tat pathway signal sequence</fullName>
    </submittedName>
</protein>
<feature type="signal peptide" evidence="2">
    <location>
        <begin position="1"/>
        <end position="15"/>
    </location>
</feature>
<dbReference type="InterPro" id="IPR051057">
    <property type="entry name" value="PI-PLC_domain"/>
</dbReference>
<organism evidence="3 4">
    <name type="scientific">Phlyctema vagabunda</name>
    <dbReference type="NCBI Taxonomy" id="108571"/>
    <lineage>
        <taxon>Eukaryota</taxon>
        <taxon>Fungi</taxon>
        <taxon>Dikarya</taxon>
        <taxon>Ascomycota</taxon>
        <taxon>Pezizomycotina</taxon>
        <taxon>Leotiomycetes</taxon>
        <taxon>Helotiales</taxon>
        <taxon>Dermateaceae</taxon>
        <taxon>Phlyctema</taxon>
    </lineage>
</organism>
<dbReference type="Pfam" id="PF26146">
    <property type="entry name" value="PI-PLC_X"/>
    <property type="match status" value="1"/>
</dbReference>
<dbReference type="InterPro" id="IPR017946">
    <property type="entry name" value="PLC-like_Pdiesterase_TIM-brl"/>
</dbReference>
<sequence length="484" mass="51105">MYSALLLLLALTANAQSTSSSSSSSSSSASGSGISVLSGTASSSSSNTGSSERATPTGNYQTYESTITRATTTTSSAISTEAILSEVTSGSSTFNTTIGSTTIFGLSTITSNATSTITSSSSRILLSGSSRSTSSLNGTTNGTATSTTSSVQPTNTTPCNNYPEFCARKYSNITEVSAHNSPFVQPGSAAANQALDVTTQLNDGIRLLQGQMHLVNSTPHFCHTSCDVLDAGPITEYLTTVREWVQVHPYDVITILLGNGPYATVTNYSSFIEQTGLVEYAYVPPQIPMGLEDWPTLASMILSGKRVVFFMDYEANQTAIPWIIDEFSSMYETPFDPVDRSFPCTAQRPPGVTLESSANLMLLMNHNLNYDINILGNSLLVPNIPLLNVTNSNEGNGSLGASAEQCTDMWGKPPRWLNVDYYNVGEGPNGNGSVFEVAAQYNNVTYDRACCGLVASSANQMLDTAGRGALVVAVAVVGALWLSL</sequence>
<reference evidence="3 4" key="1">
    <citation type="submission" date="2024-06" db="EMBL/GenBank/DDBJ databases">
        <title>Complete genome of Phlyctema vagabunda strain 19-DSS-EL-015.</title>
        <authorList>
            <person name="Fiorenzani C."/>
        </authorList>
    </citation>
    <scope>NUCLEOTIDE SEQUENCE [LARGE SCALE GENOMIC DNA]</scope>
    <source>
        <strain evidence="3 4">19-DSS-EL-015</strain>
    </source>
</reference>
<feature type="region of interest" description="Disordered" evidence="1">
    <location>
        <begin position="40"/>
        <end position="66"/>
    </location>
</feature>
<gene>
    <name evidence="3" type="ORF">PVAG01_07109</name>
</gene>
<evidence type="ECO:0000256" key="2">
    <source>
        <dbReference type="SAM" id="SignalP"/>
    </source>
</evidence>